<proteinExistence type="predicted"/>
<comment type="caution">
    <text evidence="1">The sequence shown here is derived from an EMBL/GenBank/DDBJ whole genome shotgun (WGS) entry which is preliminary data.</text>
</comment>
<keyword evidence="2" id="KW-1185">Reference proteome</keyword>
<evidence type="ECO:0008006" key="3">
    <source>
        <dbReference type="Google" id="ProtNLM"/>
    </source>
</evidence>
<dbReference type="Proteomes" id="UP001225134">
    <property type="component" value="Unassembled WGS sequence"/>
</dbReference>
<evidence type="ECO:0000313" key="2">
    <source>
        <dbReference type="Proteomes" id="UP001225134"/>
    </source>
</evidence>
<dbReference type="EMBL" id="JASSPP010000004">
    <property type="protein sequence ID" value="MDK9580585.1"/>
    <property type="molecule type" value="Genomic_DNA"/>
</dbReference>
<name>A0ABT7HKU2_9FUSO</name>
<gene>
    <name evidence="1" type="ORF">QQA45_03515</name>
</gene>
<reference evidence="1 2" key="1">
    <citation type="submission" date="2023-06" db="EMBL/GenBank/DDBJ databases">
        <title>Antibody response to the Sneathia vaginalis cytopathogenic toxin A during pregnancy.</title>
        <authorList>
            <person name="Mccoy Z.T."/>
            <person name="Serrano M.G."/>
            <person name="Spaine K."/>
            <person name="Edwards D.J."/>
            <person name="Buck G.A."/>
            <person name="Jefferson K."/>
        </authorList>
    </citation>
    <scope>NUCLEOTIDE SEQUENCE [LARGE SCALE GENOMIC DNA]</scope>
    <source>
        <strain evidence="1 2">CCUG 42621</strain>
    </source>
</reference>
<dbReference type="RefSeq" id="WP_285152891.1">
    <property type="nucleotide sequence ID" value="NZ_JASSPP010000004.1"/>
</dbReference>
<evidence type="ECO:0000313" key="1">
    <source>
        <dbReference type="EMBL" id="MDK9580585.1"/>
    </source>
</evidence>
<organism evidence="1 2">
    <name type="scientific">Sneathia sanguinegens</name>
    <dbReference type="NCBI Taxonomy" id="40543"/>
    <lineage>
        <taxon>Bacteria</taxon>
        <taxon>Fusobacteriati</taxon>
        <taxon>Fusobacteriota</taxon>
        <taxon>Fusobacteriia</taxon>
        <taxon>Fusobacteriales</taxon>
        <taxon>Leptotrichiaceae</taxon>
        <taxon>Sneathia</taxon>
    </lineage>
</organism>
<accession>A0ABT7HKU2</accession>
<sequence>MNSNVVYVDTCILQKDRRIRLPKSILTNLNILSGEVKFEIFLNIQDQTIVLVPMSEKSNEKNQ</sequence>
<protein>
    <recommendedName>
        <fullName evidence="3">SpoVT-AbrB domain-containing protein</fullName>
    </recommendedName>
</protein>